<protein>
    <submittedName>
        <fullName evidence="1">Uncharacterized protein</fullName>
    </submittedName>
</protein>
<gene>
    <name evidence="1" type="ORF">AB1Y20_008597</name>
</gene>
<name>A0AB34ITU2_PRYPA</name>
<reference evidence="1 2" key="1">
    <citation type="journal article" date="2024" name="Science">
        <title>Giant polyketide synthase enzymes in the biosynthesis of giant marine polyether toxins.</title>
        <authorList>
            <person name="Fallon T.R."/>
            <person name="Shende V.V."/>
            <person name="Wierzbicki I.H."/>
            <person name="Pendleton A.L."/>
            <person name="Watervoot N.F."/>
            <person name="Auber R.P."/>
            <person name="Gonzalez D.J."/>
            <person name="Wisecaver J.H."/>
            <person name="Moore B.S."/>
        </authorList>
    </citation>
    <scope>NUCLEOTIDE SEQUENCE [LARGE SCALE GENOMIC DNA]</scope>
    <source>
        <strain evidence="1 2">12B1</strain>
    </source>
</reference>
<comment type="caution">
    <text evidence="1">The sequence shown here is derived from an EMBL/GenBank/DDBJ whole genome shotgun (WGS) entry which is preliminary data.</text>
</comment>
<sequence length="236" mass="26793">MDEYTTKVLNSFWPQAKPAALPLPMNVLHLKCMVEKYVSCYRCLLQASNELAHYSPAQWRSYKHECARESITDAIVKLGCLLDSMAVYDANMHGVNPDLDNVTFANHEFSTEFLSLMKTKIASLRSPRSDESERTSEVGFATLFNFYKHYFPYLPLPMTHIVRVSDNEYVAFGDFTIPFGDAHNGSKSGPIMSDVVVPVFRLVKEMLCKLNESLPSGRVDELDARLSDEFALRFGR</sequence>
<organism evidence="1 2">
    <name type="scientific">Prymnesium parvum</name>
    <name type="common">Toxic golden alga</name>
    <dbReference type="NCBI Taxonomy" id="97485"/>
    <lineage>
        <taxon>Eukaryota</taxon>
        <taxon>Haptista</taxon>
        <taxon>Haptophyta</taxon>
        <taxon>Prymnesiophyceae</taxon>
        <taxon>Prymnesiales</taxon>
        <taxon>Prymnesiaceae</taxon>
        <taxon>Prymnesium</taxon>
    </lineage>
</organism>
<dbReference type="AlphaFoldDB" id="A0AB34ITU2"/>
<accession>A0AB34ITU2</accession>
<evidence type="ECO:0000313" key="2">
    <source>
        <dbReference type="Proteomes" id="UP001515480"/>
    </source>
</evidence>
<dbReference type="Proteomes" id="UP001515480">
    <property type="component" value="Unassembled WGS sequence"/>
</dbReference>
<proteinExistence type="predicted"/>
<evidence type="ECO:0000313" key="1">
    <source>
        <dbReference type="EMBL" id="KAL1504824.1"/>
    </source>
</evidence>
<keyword evidence="2" id="KW-1185">Reference proteome</keyword>
<dbReference type="EMBL" id="JBGBPQ010000019">
    <property type="protein sequence ID" value="KAL1504824.1"/>
    <property type="molecule type" value="Genomic_DNA"/>
</dbReference>